<feature type="compositionally biased region" description="Polar residues" evidence="1">
    <location>
        <begin position="13"/>
        <end position="27"/>
    </location>
</feature>
<feature type="region of interest" description="Disordered" evidence="1">
    <location>
        <begin position="257"/>
        <end position="285"/>
    </location>
</feature>
<dbReference type="InterPro" id="IPR009839">
    <property type="entry name" value="SseB_N"/>
</dbReference>
<dbReference type="Proteomes" id="UP000545286">
    <property type="component" value="Unassembled WGS sequence"/>
</dbReference>
<sequence length="285" mass="30573">MPSLPEHFHPSESDSAGQSWSGRTFSDNPFRDDDGTAPAEFIEALRLFRSRQAGPEAVVDSLREARVLIPLVAKLGEADVNAQGVTVDKSADLSIVTVAGPDGRTVLPVFTSAEAMKSWNPAARPVPALMQRAAISAAAEGSDLIVVDATSETEFVVRRPAVWAIAQEQAWSAPWTNSVVTAELSRVMSELTPVLGVDLVPGDPEARLTGPELRVVLHVAAGVGRDELAELSRRASVLLQGSEAFRTEVDSLGISFARASTARPDDAPAERTRESKRSWRRRSGD</sequence>
<feature type="region of interest" description="Disordered" evidence="1">
    <location>
        <begin position="1"/>
        <end position="33"/>
    </location>
</feature>
<protein>
    <recommendedName>
        <fullName evidence="2">SseB protein N-terminal domain-containing protein</fullName>
    </recommendedName>
</protein>
<name>A0A7W4YDG0_9MICO</name>
<reference evidence="3 4" key="1">
    <citation type="submission" date="2020-08" db="EMBL/GenBank/DDBJ databases">
        <title>Sequencing the genomes of 1000 actinobacteria strains.</title>
        <authorList>
            <person name="Klenk H.-P."/>
        </authorList>
    </citation>
    <scope>NUCLEOTIDE SEQUENCE [LARGE SCALE GENOMIC DNA]</scope>
    <source>
        <strain evidence="3 4">DSM 20419</strain>
    </source>
</reference>
<feature type="domain" description="SseB protein N-terminal" evidence="2">
    <location>
        <begin position="43"/>
        <end position="164"/>
    </location>
</feature>
<evidence type="ECO:0000259" key="2">
    <source>
        <dbReference type="Pfam" id="PF07179"/>
    </source>
</evidence>
<evidence type="ECO:0000256" key="1">
    <source>
        <dbReference type="SAM" id="MobiDB-lite"/>
    </source>
</evidence>
<dbReference type="EMBL" id="JACHWJ010000001">
    <property type="protein sequence ID" value="MBB2956042.1"/>
    <property type="molecule type" value="Genomic_DNA"/>
</dbReference>
<gene>
    <name evidence="3" type="ORF">FHX72_000154</name>
</gene>
<evidence type="ECO:0000313" key="4">
    <source>
        <dbReference type="Proteomes" id="UP000545286"/>
    </source>
</evidence>
<dbReference type="Pfam" id="PF07179">
    <property type="entry name" value="SseB"/>
    <property type="match status" value="1"/>
</dbReference>
<feature type="compositionally biased region" description="Basic and acidic residues" evidence="1">
    <location>
        <begin position="1"/>
        <end position="12"/>
    </location>
</feature>
<dbReference type="RefSeq" id="WP_183622449.1">
    <property type="nucleotide sequence ID" value="NZ_JACHWJ010000001.1"/>
</dbReference>
<keyword evidence="4" id="KW-1185">Reference proteome</keyword>
<feature type="compositionally biased region" description="Basic and acidic residues" evidence="1">
    <location>
        <begin position="263"/>
        <end position="285"/>
    </location>
</feature>
<proteinExistence type="predicted"/>
<comment type="caution">
    <text evidence="3">The sequence shown here is derived from an EMBL/GenBank/DDBJ whole genome shotgun (WGS) entry which is preliminary data.</text>
</comment>
<organism evidence="3 4">
    <name type="scientific">Pseudoclavibacter helvolus</name>
    <dbReference type="NCBI Taxonomy" id="255205"/>
    <lineage>
        <taxon>Bacteria</taxon>
        <taxon>Bacillati</taxon>
        <taxon>Actinomycetota</taxon>
        <taxon>Actinomycetes</taxon>
        <taxon>Micrococcales</taxon>
        <taxon>Microbacteriaceae</taxon>
        <taxon>Pseudoclavibacter</taxon>
    </lineage>
</organism>
<evidence type="ECO:0000313" key="3">
    <source>
        <dbReference type="EMBL" id="MBB2956042.1"/>
    </source>
</evidence>
<accession>A0A7W4YDG0</accession>
<dbReference type="AlphaFoldDB" id="A0A7W4YDG0"/>